<dbReference type="EMBL" id="RZIJ01000042">
    <property type="protein sequence ID" value="RUQ61987.1"/>
    <property type="molecule type" value="Genomic_DNA"/>
</dbReference>
<dbReference type="AlphaFoldDB" id="A0A3S0V350"/>
<evidence type="ECO:0000313" key="1">
    <source>
        <dbReference type="EMBL" id="RUQ61987.1"/>
    </source>
</evidence>
<protein>
    <recommendedName>
        <fullName evidence="3">DUF4276 family protein</fullName>
    </recommendedName>
</protein>
<dbReference type="Proteomes" id="UP000280346">
    <property type="component" value="Unassembled WGS sequence"/>
</dbReference>
<reference evidence="1 2" key="1">
    <citation type="submission" date="2018-12" db="EMBL/GenBank/DDBJ databases">
        <authorList>
            <person name="Yang Y."/>
        </authorList>
    </citation>
    <scope>NUCLEOTIDE SEQUENCE [LARGE SCALE GENOMIC DNA]</scope>
    <source>
        <strain evidence="1 2">GSF71</strain>
    </source>
</reference>
<evidence type="ECO:0008006" key="3">
    <source>
        <dbReference type="Google" id="ProtNLM"/>
    </source>
</evidence>
<dbReference type="OrthoDB" id="800002at2"/>
<dbReference type="RefSeq" id="WP_127004663.1">
    <property type="nucleotide sequence ID" value="NZ_JBNPXW010000029.1"/>
</dbReference>
<organism evidence="1 2">
    <name type="scientific">Azospirillum doebereinerae</name>
    <dbReference type="NCBI Taxonomy" id="92933"/>
    <lineage>
        <taxon>Bacteria</taxon>
        <taxon>Pseudomonadati</taxon>
        <taxon>Pseudomonadota</taxon>
        <taxon>Alphaproteobacteria</taxon>
        <taxon>Rhodospirillales</taxon>
        <taxon>Azospirillaceae</taxon>
        <taxon>Azospirillum</taxon>
    </lineage>
</organism>
<proteinExistence type="predicted"/>
<gene>
    <name evidence="1" type="ORF">EJ913_29340</name>
</gene>
<evidence type="ECO:0000313" key="2">
    <source>
        <dbReference type="Proteomes" id="UP000280346"/>
    </source>
</evidence>
<keyword evidence="2" id="KW-1185">Reference proteome</keyword>
<accession>A0A3S0V350</accession>
<comment type="caution">
    <text evidence="1">The sequence shown here is derived from an EMBL/GenBank/DDBJ whole genome shotgun (WGS) entry which is preliminary data.</text>
</comment>
<sequence>MSELRIGLVAEGITDLIIIQEFISSYCKENATDVVLSFENLQPRFDRTSGGNNGGWELVYKWCLNNPPGVRDGQFFGGGLFDEGMSGLTCDVIVVHLDADICERIGDKSTIVPVPVTASDSRERGLYIYSTIEEWLWPVGSVSDNRHFPAPAVESTEAWLVAALSEDLSPEEDRNILRRLLEVDAELRGVQPPANGKSLKKSEKKYKKFVQIASPHIGKVVEKCPHFEELVSSIFN</sequence>
<name>A0A3S0V350_9PROT</name>